<dbReference type="Gene3D" id="1.25.10.90">
    <property type="match status" value="1"/>
</dbReference>
<dbReference type="CDD" id="cd06561">
    <property type="entry name" value="AlkD_like"/>
    <property type="match status" value="1"/>
</dbReference>
<dbReference type="Pfam" id="PF08713">
    <property type="entry name" value="DNA_alkylation"/>
    <property type="match status" value="1"/>
</dbReference>
<dbReference type="PANTHER" id="PTHR41291:SF1">
    <property type="entry name" value="DNA ALKYLATION REPAIR PROTEIN"/>
    <property type="match status" value="1"/>
</dbReference>
<evidence type="ECO:0000313" key="1">
    <source>
        <dbReference type="EMBL" id="WOK07718.1"/>
    </source>
</evidence>
<protein>
    <submittedName>
        <fullName evidence="1">DNA alkylation repair protein</fullName>
    </submittedName>
</protein>
<gene>
    <name evidence="1" type="ORF">RT717_03655</name>
</gene>
<name>A0ABZ0ITG0_9BACT</name>
<accession>A0ABZ0ITG0</accession>
<dbReference type="PANTHER" id="PTHR41291">
    <property type="entry name" value="DNA ALKYLATION REPAIR PROTEIN"/>
    <property type="match status" value="1"/>
</dbReference>
<dbReference type="InterPro" id="IPR016024">
    <property type="entry name" value="ARM-type_fold"/>
</dbReference>
<evidence type="ECO:0000313" key="2">
    <source>
        <dbReference type="Proteomes" id="UP001302349"/>
    </source>
</evidence>
<dbReference type="SUPFAM" id="SSF48371">
    <property type="entry name" value="ARM repeat"/>
    <property type="match status" value="1"/>
</dbReference>
<dbReference type="EMBL" id="CP136051">
    <property type="protein sequence ID" value="WOK07718.1"/>
    <property type="molecule type" value="Genomic_DNA"/>
</dbReference>
<dbReference type="InterPro" id="IPR014825">
    <property type="entry name" value="DNA_alkylation"/>
</dbReference>
<sequence length="219" mass="24932">METVESVISGLKHLADEGTKKGVERFGIPSEKALGIKTPELRKIAKSIKKNHTLALQLWQTDIHEAKVLASMVGDPIQMTTEQMDAWVADMYSWDVCDQCCGNLFVYTPFWKSKVAEWIPSEHEFTRRAGIVLIAEATMHQKNNVSDDELRSMLRTAIEVANDPRNFIKKAISWAMRQVGKKRPHLTAEVIELARKLQATDDKTSKWIASDVIRELEKR</sequence>
<proteinExistence type="predicted"/>
<dbReference type="Proteomes" id="UP001302349">
    <property type="component" value="Chromosome"/>
</dbReference>
<dbReference type="RefSeq" id="WP_317490380.1">
    <property type="nucleotide sequence ID" value="NZ_CP136051.1"/>
</dbReference>
<reference evidence="1 2" key="1">
    <citation type="journal article" date="2023" name="Microbiol. Resour. Announc.">
        <title>Complete Genome Sequence of Imperialibacter roseus strain P4T.</title>
        <authorList>
            <person name="Tizabi D.R."/>
            <person name="Bachvaroff T."/>
            <person name="Hill R.T."/>
        </authorList>
    </citation>
    <scope>NUCLEOTIDE SEQUENCE [LARGE SCALE GENOMIC DNA]</scope>
    <source>
        <strain evidence="1 2">P4T</strain>
    </source>
</reference>
<keyword evidence="2" id="KW-1185">Reference proteome</keyword>
<organism evidence="1 2">
    <name type="scientific">Imperialibacter roseus</name>
    <dbReference type="NCBI Taxonomy" id="1324217"/>
    <lineage>
        <taxon>Bacteria</taxon>
        <taxon>Pseudomonadati</taxon>
        <taxon>Bacteroidota</taxon>
        <taxon>Cytophagia</taxon>
        <taxon>Cytophagales</taxon>
        <taxon>Flammeovirgaceae</taxon>
        <taxon>Imperialibacter</taxon>
    </lineage>
</organism>